<dbReference type="EMBL" id="CP018082">
    <property type="protein sequence ID" value="APE33261.1"/>
    <property type="molecule type" value="Genomic_DNA"/>
</dbReference>
<organism evidence="1 2">
    <name type="scientific">Nocardia mangyaensis</name>
    <dbReference type="NCBI Taxonomy" id="2213200"/>
    <lineage>
        <taxon>Bacteria</taxon>
        <taxon>Bacillati</taxon>
        <taxon>Actinomycetota</taxon>
        <taxon>Actinomycetes</taxon>
        <taxon>Mycobacteriales</taxon>
        <taxon>Nocardiaceae</taxon>
        <taxon>Nocardia</taxon>
    </lineage>
</organism>
<proteinExistence type="predicted"/>
<evidence type="ECO:0000313" key="2">
    <source>
        <dbReference type="Proteomes" id="UP000183810"/>
    </source>
</evidence>
<name>A0A1J0VMM9_9NOCA</name>
<dbReference type="AlphaFoldDB" id="A0A1J0VMM9"/>
<reference evidence="1" key="1">
    <citation type="submission" date="2016-11" db="EMBL/GenBank/DDBJ databases">
        <authorList>
            <person name="Jaros S."/>
            <person name="Januszkiewicz K."/>
            <person name="Wedrychowicz H."/>
        </authorList>
    </citation>
    <scope>NUCLEOTIDE SEQUENCE [LARGE SCALE GENOMIC DNA]</scope>
    <source>
        <strain evidence="1">Y48</strain>
    </source>
</reference>
<evidence type="ECO:0000313" key="1">
    <source>
        <dbReference type="EMBL" id="APE33261.1"/>
    </source>
</evidence>
<protein>
    <recommendedName>
        <fullName evidence="3">YbaB/EbfC family DNA-binding protein</fullName>
    </recommendedName>
</protein>
<gene>
    <name evidence="1" type="ORF">BOX37_03970</name>
</gene>
<keyword evidence="2" id="KW-1185">Reference proteome</keyword>
<dbReference type="RefSeq" id="WP_071926448.1">
    <property type="nucleotide sequence ID" value="NZ_CP018082.1"/>
</dbReference>
<accession>A0A1J0VMM9</accession>
<sequence length="111" mass="12263">MTNPQPKQFTATSRTGTITVRTTEQGLPLGISVDTGELRGDPDQLAGEILRLCRRSATRAALQRRAEFEAAGVDSAVLARMGLPTREDVARQEYAEEAEYENEPQSWLRSV</sequence>
<evidence type="ECO:0008006" key="3">
    <source>
        <dbReference type="Google" id="ProtNLM"/>
    </source>
</evidence>
<dbReference type="OrthoDB" id="4775251at2"/>
<dbReference type="Proteomes" id="UP000183810">
    <property type="component" value="Chromosome"/>
</dbReference>
<dbReference type="KEGG" id="nsl:BOX37_03970"/>